<proteinExistence type="predicted"/>
<evidence type="ECO:0000313" key="2">
    <source>
        <dbReference type="EMBL" id="TGC09547.1"/>
    </source>
</evidence>
<feature type="domain" description="Methanogenesis regulatory protein FilR1 middle" evidence="1">
    <location>
        <begin position="130"/>
        <end position="253"/>
    </location>
</feature>
<dbReference type="InterPro" id="IPR013561">
    <property type="entry name" value="FilR1_middle_dom"/>
</dbReference>
<dbReference type="EMBL" id="PGGK01000005">
    <property type="protein sequence ID" value="TGC09547.1"/>
    <property type="molecule type" value="Genomic_DNA"/>
</dbReference>
<dbReference type="OrthoDB" id="11410at2157"/>
<sequence>MKKLLLEVIFASEKRKNVLLLLNDGPKEMEYLLDSLETTRHALLPQIKILEEHYLIANVKDKCELTTIGEVIVDDMIPLLRTINVFDDAIDYWGTHNKDFIPDYLFARIAELGGCTTIETPIHEAFEEDKYFMQEVNRTKSLWMVTSFLYPDYKTTLTYLLSKGVDIRIVISRGLYEKLLLDNFEDFKYFIQETAIEIYQHKDTFDMLSFSLSHHAIMMRLLTNQGMYDNKRLLCESESVHKWGKDLFEHYLKDSTLITSLD</sequence>
<name>A0A4E0QAR3_9EURY</name>
<evidence type="ECO:0000259" key="1">
    <source>
        <dbReference type="Pfam" id="PF08350"/>
    </source>
</evidence>
<dbReference type="InterPro" id="IPR036388">
    <property type="entry name" value="WH-like_DNA-bd_sf"/>
</dbReference>
<dbReference type="InterPro" id="IPR016490">
    <property type="entry name" value="Tscrpt_reg_HTH_AF0396-typ3"/>
</dbReference>
<keyword evidence="3" id="KW-1185">Reference proteome</keyword>
<organism evidence="2 3">
    <name type="scientific">Methanolobus halotolerans</name>
    <dbReference type="NCBI Taxonomy" id="2052935"/>
    <lineage>
        <taxon>Archaea</taxon>
        <taxon>Methanobacteriati</taxon>
        <taxon>Methanobacteriota</taxon>
        <taxon>Stenosarchaea group</taxon>
        <taxon>Methanomicrobia</taxon>
        <taxon>Methanosarcinales</taxon>
        <taxon>Methanosarcinaceae</taxon>
        <taxon>Methanolobus</taxon>
    </lineage>
</organism>
<evidence type="ECO:0000313" key="3">
    <source>
        <dbReference type="Proteomes" id="UP000297295"/>
    </source>
</evidence>
<gene>
    <name evidence="2" type="ORF">CUN85_06280</name>
</gene>
<protein>
    <submittedName>
        <fullName evidence="2">Transcriptional regulator</fullName>
    </submittedName>
</protein>
<dbReference type="Proteomes" id="UP000297295">
    <property type="component" value="Unassembled WGS sequence"/>
</dbReference>
<dbReference type="Pfam" id="PF08350">
    <property type="entry name" value="FilR1_middle"/>
    <property type="match status" value="1"/>
</dbReference>
<comment type="caution">
    <text evidence="2">The sequence shown here is derived from an EMBL/GenBank/DDBJ whole genome shotgun (WGS) entry which is preliminary data.</text>
</comment>
<dbReference type="InterPro" id="IPR036390">
    <property type="entry name" value="WH_DNA-bd_sf"/>
</dbReference>
<dbReference type="Gene3D" id="1.10.10.10">
    <property type="entry name" value="Winged helix-like DNA-binding domain superfamily/Winged helix DNA-binding domain"/>
    <property type="match status" value="1"/>
</dbReference>
<dbReference type="SUPFAM" id="SSF46785">
    <property type="entry name" value="Winged helix' DNA-binding domain"/>
    <property type="match status" value="1"/>
</dbReference>
<dbReference type="AlphaFoldDB" id="A0A4E0QAR3"/>
<accession>A0A4E0QAR3</accession>
<reference evidence="2 3" key="1">
    <citation type="submission" date="2017-11" db="EMBL/GenBank/DDBJ databases">
        <title>Isolation and Characterization of Methanogenic Archaea from Saline Meromictic Lake at Siberia.</title>
        <authorList>
            <person name="Shen Y."/>
            <person name="Huang H.-H."/>
            <person name="Lai M.-C."/>
            <person name="Chen S.-C."/>
        </authorList>
    </citation>
    <scope>NUCLEOTIDE SEQUENCE [LARGE SCALE GENOMIC DNA]</scope>
    <source>
        <strain evidence="2 3">SY-01</strain>
    </source>
</reference>
<dbReference type="PIRSF" id="PIRSF006692">
    <property type="entry name" value="TF_HTH_AF0396_prd"/>
    <property type="match status" value="1"/>
</dbReference>